<dbReference type="AlphaFoldDB" id="A0A0F9WA50"/>
<dbReference type="VEuPathDB" id="MicrosporidiaDB:NCER_101834"/>
<evidence type="ECO:0000313" key="3">
    <source>
        <dbReference type="Proteomes" id="UP000034350"/>
    </source>
</evidence>
<feature type="transmembrane region" description="Helical" evidence="1">
    <location>
        <begin position="37"/>
        <end position="59"/>
    </location>
</feature>
<accession>A0A0F9WA50</accession>
<comment type="caution">
    <text evidence="2">The sequence shown here is derived from an EMBL/GenBank/DDBJ whole genome shotgun (WGS) entry which is preliminary data.</text>
</comment>
<evidence type="ECO:0000256" key="1">
    <source>
        <dbReference type="SAM" id="Phobius"/>
    </source>
</evidence>
<dbReference type="GeneID" id="36321169"/>
<dbReference type="Proteomes" id="UP000034350">
    <property type="component" value="Unassembled WGS sequence"/>
</dbReference>
<gene>
    <name evidence="2" type="ORF">AAJ76_6700018771</name>
</gene>
<keyword evidence="1" id="KW-0812">Transmembrane</keyword>
<feature type="transmembrane region" description="Helical" evidence="1">
    <location>
        <begin position="66"/>
        <end position="86"/>
    </location>
</feature>
<keyword evidence="1" id="KW-0472">Membrane</keyword>
<reference evidence="2 3" key="1">
    <citation type="journal article" date="2015" name="Environ. Microbiol.">
        <title>Genome analyses suggest the presence of polyploidy and recent human-driven expansions in eight global populations of the honeybee pathogen Nosema ceranae.</title>
        <authorList>
            <person name="Pelin A."/>
            <person name="Selman M."/>
            <person name="Aris-Brosou S."/>
            <person name="Farinelli L."/>
            <person name="Corradi N."/>
        </authorList>
    </citation>
    <scope>NUCLEOTIDE SEQUENCE [LARGE SCALE GENOMIC DNA]</scope>
    <source>
        <strain evidence="2 3">PA08 1199</strain>
    </source>
</reference>
<dbReference type="RefSeq" id="XP_024330223.1">
    <property type="nucleotide sequence ID" value="XM_024476217.1"/>
</dbReference>
<dbReference type="EMBL" id="JPQZ01000067">
    <property type="protein sequence ID" value="KKO74481.1"/>
    <property type="molecule type" value="Genomic_DNA"/>
</dbReference>
<sequence>MNLHSKKISLMIIATGLSAMFVLLLATEVIFDQSLLSASLLLPILILVLHGVALGYTILKFTKYSLLVSGGVFVICLGLTIVMFLMKHSVGFYLIEKVEADTIINANDDDAKINTVKAYTEKKSTSVLFYEIGKSSNTGKAVDEKKISETCKNFINQVRDKCKSNKNPKVPVIVKLDAPSDFEISFDENLKKYCKMLQSIFYSKFSKNLVILIPINDINDLGKNGFKRSTENKLLTSNP</sequence>
<keyword evidence="3" id="KW-1185">Reference proteome</keyword>
<evidence type="ECO:0000313" key="2">
    <source>
        <dbReference type="EMBL" id="KKO74481.1"/>
    </source>
</evidence>
<dbReference type="VEuPathDB" id="MicrosporidiaDB:AAJ76_6700018771"/>
<name>A0A0F9WA50_9MICR</name>
<proteinExistence type="predicted"/>
<protein>
    <submittedName>
        <fullName evidence="2">Uncharacterized protein</fullName>
    </submittedName>
</protein>
<feature type="transmembrane region" description="Helical" evidence="1">
    <location>
        <begin position="12"/>
        <end position="31"/>
    </location>
</feature>
<dbReference type="VEuPathDB" id="MicrosporidiaDB:G9O61_00g014960"/>
<keyword evidence="1" id="KW-1133">Transmembrane helix</keyword>
<organism evidence="2 3">
    <name type="scientific">Vairimorpha ceranae</name>
    <dbReference type="NCBI Taxonomy" id="40302"/>
    <lineage>
        <taxon>Eukaryota</taxon>
        <taxon>Fungi</taxon>
        <taxon>Fungi incertae sedis</taxon>
        <taxon>Microsporidia</taxon>
        <taxon>Nosematidae</taxon>
        <taxon>Vairimorpha</taxon>
    </lineage>
</organism>